<evidence type="ECO:0000313" key="3">
    <source>
        <dbReference type="Proteomes" id="UP001202281"/>
    </source>
</evidence>
<dbReference type="EMBL" id="JALHLG010000009">
    <property type="protein sequence ID" value="MCJ2187005.1"/>
    <property type="molecule type" value="Genomic_DNA"/>
</dbReference>
<feature type="signal peptide" evidence="1">
    <location>
        <begin position="1"/>
        <end position="27"/>
    </location>
</feature>
<dbReference type="Pfam" id="PF13689">
    <property type="entry name" value="DUF4154"/>
    <property type="match status" value="1"/>
</dbReference>
<comment type="caution">
    <text evidence="2">The sequence shown here is derived from an EMBL/GenBank/DDBJ whole genome shotgun (WGS) entry which is preliminary data.</text>
</comment>
<proteinExistence type="predicted"/>
<organism evidence="2 3">
    <name type="scientific">Novosphingobium beihaiensis</name>
    <dbReference type="NCBI Taxonomy" id="2930389"/>
    <lineage>
        <taxon>Bacteria</taxon>
        <taxon>Pseudomonadati</taxon>
        <taxon>Pseudomonadota</taxon>
        <taxon>Alphaproteobacteria</taxon>
        <taxon>Sphingomonadales</taxon>
        <taxon>Sphingomonadaceae</taxon>
        <taxon>Novosphingobium</taxon>
    </lineage>
</organism>
<protein>
    <submittedName>
        <fullName evidence="2">YfiR family protein</fullName>
    </submittedName>
</protein>
<gene>
    <name evidence="2" type="ORF">MTR66_09285</name>
</gene>
<evidence type="ECO:0000313" key="2">
    <source>
        <dbReference type="EMBL" id="MCJ2187005.1"/>
    </source>
</evidence>
<dbReference type="InterPro" id="IPR025293">
    <property type="entry name" value="YfiR/HmsC-like"/>
</dbReference>
<evidence type="ECO:0000256" key="1">
    <source>
        <dbReference type="SAM" id="SignalP"/>
    </source>
</evidence>
<keyword evidence="1" id="KW-0732">Signal</keyword>
<dbReference type="RefSeq" id="WP_243920047.1">
    <property type="nucleotide sequence ID" value="NZ_JALHLG010000009.1"/>
</dbReference>
<sequence length="171" mass="18617">MALFPKLRTNGLAAIVLLLTSVPQARASDNQGNVKAVIIFNILRFASFPDTHHVLRLCTRDSEAIARNLMALDGRSLGQRQLDVVFVSSWNDNMDSCDVIYAGSTAAEALPRLRRGQITIGDGPSFIDHDGTVGLIKFGGQTRFAINAHAARQVGVRFSSQLMRLAARVIN</sequence>
<keyword evidence="3" id="KW-1185">Reference proteome</keyword>
<reference evidence="2 3" key="1">
    <citation type="submission" date="2022-04" db="EMBL/GenBank/DDBJ databases">
        <title>Identification of a novel bacterium isolated from mangrove sediments.</title>
        <authorList>
            <person name="Pan X."/>
        </authorList>
    </citation>
    <scope>NUCLEOTIDE SEQUENCE [LARGE SCALE GENOMIC DNA]</scope>
    <source>
        <strain evidence="2 3">B2638</strain>
    </source>
</reference>
<accession>A0ABT0BPW1</accession>
<dbReference type="Proteomes" id="UP001202281">
    <property type="component" value="Unassembled WGS sequence"/>
</dbReference>
<feature type="chain" id="PRO_5045366141" evidence="1">
    <location>
        <begin position="28"/>
        <end position="171"/>
    </location>
</feature>
<name>A0ABT0BPW1_9SPHN</name>